<comment type="cofactor">
    <cofactor evidence="1">
        <name>Co(2+)</name>
        <dbReference type="ChEBI" id="CHEBI:48828"/>
    </cofactor>
</comment>
<dbReference type="GO" id="GO:0046872">
    <property type="term" value="F:metal ion binding"/>
    <property type="evidence" value="ECO:0007669"/>
    <property type="project" value="UniProtKB-KW"/>
</dbReference>
<evidence type="ECO:0000256" key="3">
    <source>
        <dbReference type="ARBA" id="ARBA00013152"/>
    </source>
</evidence>
<name>A0A9W8UPG2_AKAMU</name>
<dbReference type="RefSeq" id="XP_056056025.1">
    <property type="nucleotide sequence ID" value="XM_056199150.1"/>
</dbReference>
<evidence type="ECO:0000313" key="16">
    <source>
        <dbReference type="Proteomes" id="UP001144673"/>
    </source>
</evidence>
<keyword evidence="6 12" id="KW-0460">Magnesium</keyword>
<evidence type="ECO:0000256" key="6">
    <source>
        <dbReference type="ARBA" id="ARBA00022842"/>
    </source>
</evidence>
<feature type="binding site" evidence="10">
    <location>
        <position position="382"/>
    </location>
    <ligand>
        <name>substrate</name>
    </ligand>
</feature>
<feature type="binding site" evidence="10">
    <location>
        <position position="286"/>
    </location>
    <ligand>
        <name>substrate</name>
    </ligand>
</feature>
<feature type="binding site" evidence="11">
    <location>
        <position position="474"/>
    </location>
    <ligand>
        <name>thiamine diphosphate</name>
        <dbReference type="ChEBI" id="CHEBI:58937"/>
    </ligand>
</feature>
<dbReference type="PANTHER" id="PTHR43522:SF6">
    <property type="entry name" value="TRANSKETOLASE-LIKE PYRIMIDINE-BINDING DOMAIN-CONTAINING PROTEIN-RELATED"/>
    <property type="match status" value="1"/>
</dbReference>
<feature type="binding site" evidence="10">
    <location>
        <position position="409"/>
    </location>
    <ligand>
        <name>substrate</name>
    </ligand>
</feature>
<feature type="binding site" evidence="10">
    <location>
        <position position="506"/>
    </location>
    <ligand>
        <name>substrate</name>
    </ligand>
</feature>
<dbReference type="FunFam" id="3.40.50.970:FF:000004">
    <property type="entry name" value="Transketolase"/>
    <property type="match status" value="1"/>
</dbReference>
<dbReference type="Gene3D" id="3.40.50.970">
    <property type="match status" value="2"/>
</dbReference>
<reference evidence="15" key="1">
    <citation type="journal article" date="2023" name="Access Microbiol">
        <title>De-novo genome assembly for Akanthomyces muscarius, a biocontrol agent of insect agricultural pests.</title>
        <authorList>
            <person name="Erdos Z."/>
            <person name="Studholme D.J."/>
            <person name="Raymond B."/>
            <person name="Sharma M."/>
        </authorList>
    </citation>
    <scope>NUCLEOTIDE SEQUENCE</scope>
    <source>
        <strain evidence="15">Ve6</strain>
    </source>
</reference>
<dbReference type="InterPro" id="IPR009014">
    <property type="entry name" value="Transketo_C/PFOR_II"/>
</dbReference>
<evidence type="ECO:0000256" key="10">
    <source>
        <dbReference type="PIRSR" id="PIRSR605478-2"/>
    </source>
</evidence>
<accession>A0A9W8UPG2</accession>
<feature type="site" description="Important for catalytic activity" evidence="13">
    <location>
        <position position="286"/>
    </location>
</feature>
<feature type="binding site" evidence="10">
    <location>
        <position position="510"/>
    </location>
    <ligand>
        <name>substrate</name>
    </ligand>
</feature>
<dbReference type="EMBL" id="JAJHUN010000007">
    <property type="protein sequence ID" value="KAJ4155901.1"/>
    <property type="molecule type" value="Genomic_DNA"/>
</dbReference>
<dbReference type="Pfam" id="PF00456">
    <property type="entry name" value="Transketolase_N"/>
    <property type="match status" value="1"/>
</dbReference>
<comment type="cofactor">
    <cofactor evidence="12">
        <name>Mg(2+)</name>
        <dbReference type="ChEBI" id="CHEBI:18420"/>
    </cofactor>
    <text evidence="12">Binds 1 Mg(2+) ion per subunit. Can also utilize other divalent metal cations, such as Ca(2+), Mn(2+) and Co(2+).</text>
</comment>
<evidence type="ECO:0000256" key="12">
    <source>
        <dbReference type="PIRSR" id="PIRSR605478-4"/>
    </source>
</evidence>
<dbReference type="PANTHER" id="PTHR43522">
    <property type="entry name" value="TRANSKETOLASE"/>
    <property type="match status" value="1"/>
</dbReference>
<dbReference type="AlphaFoldDB" id="A0A9W8UPG2"/>
<evidence type="ECO:0000256" key="9">
    <source>
        <dbReference type="PIRSR" id="PIRSR605478-1"/>
    </source>
</evidence>
<protein>
    <recommendedName>
        <fullName evidence="3">transketolase</fullName>
        <ecNumber evidence="3">2.2.1.1</ecNumber>
    </recommendedName>
</protein>
<feature type="binding site" evidence="10">
    <location>
        <position position="49"/>
    </location>
    <ligand>
        <name>substrate</name>
    </ligand>
</feature>
<dbReference type="GeneID" id="80888283"/>
<dbReference type="InterPro" id="IPR055152">
    <property type="entry name" value="Transketolase-like_C_2"/>
</dbReference>
<gene>
    <name evidence="15" type="ORF">LMH87_001124</name>
</gene>
<dbReference type="CDD" id="cd07033">
    <property type="entry name" value="TPP_PYR_DXS_TK_like"/>
    <property type="match status" value="1"/>
</dbReference>
<comment type="similarity">
    <text evidence="2">Belongs to the transketolase family.</text>
</comment>
<dbReference type="PROSITE" id="PS00801">
    <property type="entry name" value="TRANSKETOLASE_1"/>
    <property type="match status" value="1"/>
</dbReference>
<evidence type="ECO:0000259" key="14">
    <source>
        <dbReference type="SMART" id="SM00861"/>
    </source>
</evidence>
<keyword evidence="7 11" id="KW-0786">Thiamine pyrophosphate</keyword>
<feature type="domain" description="Transketolase-like pyrimidine-binding" evidence="14">
    <location>
        <begin position="379"/>
        <end position="562"/>
    </location>
</feature>
<dbReference type="SUPFAM" id="SSF52518">
    <property type="entry name" value="Thiamin diphosphate-binding fold (THDP-binding)"/>
    <property type="match status" value="2"/>
</dbReference>
<evidence type="ECO:0000256" key="2">
    <source>
        <dbReference type="ARBA" id="ARBA00007131"/>
    </source>
</evidence>
<dbReference type="GO" id="GO:0004802">
    <property type="term" value="F:transketolase activity"/>
    <property type="evidence" value="ECO:0007669"/>
    <property type="project" value="UniProtKB-EC"/>
</dbReference>
<dbReference type="InterPro" id="IPR005475">
    <property type="entry name" value="Transketolase-like_Pyr-bd"/>
</dbReference>
<feature type="site" description="Important for catalytic activity" evidence="13">
    <location>
        <position position="49"/>
    </location>
</feature>
<keyword evidence="5 12" id="KW-0479">Metal-binding</keyword>
<feature type="binding site" evidence="10">
    <location>
        <position position="498"/>
    </location>
    <ligand>
        <name>substrate</name>
    </ligand>
</feature>
<dbReference type="FunFam" id="3.40.50.920:FF:000012">
    <property type="entry name" value="Transketolase, variant 1"/>
    <property type="match status" value="1"/>
</dbReference>
<evidence type="ECO:0000313" key="15">
    <source>
        <dbReference type="EMBL" id="KAJ4155901.1"/>
    </source>
</evidence>
<dbReference type="FunFam" id="3.40.50.970:FF:000003">
    <property type="entry name" value="Transketolase"/>
    <property type="match status" value="1"/>
</dbReference>
<organism evidence="15 16">
    <name type="scientific">Akanthomyces muscarius</name>
    <name type="common">Entomopathogenic fungus</name>
    <name type="synonym">Lecanicillium muscarium</name>
    <dbReference type="NCBI Taxonomy" id="2231603"/>
    <lineage>
        <taxon>Eukaryota</taxon>
        <taxon>Fungi</taxon>
        <taxon>Dikarya</taxon>
        <taxon>Ascomycota</taxon>
        <taxon>Pezizomycotina</taxon>
        <taxon>Sordariomycetes</taxon>
        <taxon>Hypocreomycetidae</taxon>
        <taxon>Hypocreales</taxon>
        <taxon>Cordycipitaceae</taxon>
        <taxon>Akanthomyces</taxon>
    </lineage>
</organism>
<dbReference type="SMART" id="SM00861">
    <property type="entry name" value="Transket_pyr"/>
    <property type="match status" value="1"/>
</dbReference>
<dbReference type="Pfam" id="PF22613">
    <property type="entry name" value="Transketolase_C_1"/>
    <property type="match status" value="1"/>
</dbReference>
<comment type="catalytic activity">
    <reaction evidence="8">
        <text>D-sedoheptulose 7-phosphate + D-glyceraldehyde 3-phosphate = aldehydo-D-ribose 5-phosphate + D-xylulose 5-phosphate</text>
        <dbReference type="Rhea" id="RHEA:10508"/>
        <dbReference type="ChEBI" id="CHEBI:57483"/>
        <dbReference type="ChEBI" id="CHEBI:57737"/>
        <dbReference type="ChEBI" id="CHEBI:58273"/>
        <dbReference type="ChEBI" id="CHEBI:59776"/>
        <dbReference type="EC" id="2.2.1.1"/>
    </reaction>
</comment>
<evidence type="ECO:0000256" key="8">
    <source>
        <dbReference type="ARBA" id="ARBA00049473"/>
    </source>
</evidence>
<dbReference type="CDD" id="cd02012">
    <property type="entry name" value="TPP_TK"/>
    <property type="match status" value="1"/>
</dbReference>
<keyword evidence="16" id="KW-1185">Reference proteome</keyword>
<feature type="binding site" evidence="11">
    <location>
        <position position="286"/>
    </location>
    <ligand>
        <name>thiamine diphosphate</name>
        <dbReference type="ChEBI" id="CHEBI:58937"/>
    </ligand>
</feature>
<feature type="binding site" evidence="11">
    <location>
        <begin position="139"/>
        <end position="141"/>
    </location>
    <ligand>
        <name>thiamine diphosphate</name>
        <dbReference type="ChEBI" id="CHEBI:58937"/>
    </ligand>
</feature>
<keyword evidence="4" id="KW-0808">Transferase</keyword>
<evidence type="ECO:0000256" key="4">
    <source>
        <dbReference type="ARBA" id="ARBA00022679"/>
    </source>
</evidence>
<feature type="binding site" evidence="12">
    <location>
        <position position="210"/>
    </location>
    <ligand>
        <name>Mg(2+)</name>
        <dbReference type="ChEBI" id="CHEBI:18420"/>
    </ligand>
</feature>
<feature type="binding site" evidence="11">
    <location>
        <position position="210"/>
    </location>
    <ligand>
        <name>thiamine diphosphate</name>
        <dbReference type="ChEBI" id="CHEBI:58937"/>
    </ligand>
</feature>
<feature type="binding site" evidence="12">
    <location>
        <position position="180"/>
    </location>
    <ligand>
        <name>Mg(2+)</name>
        <dbReference type="ChEBI" id="CHEBI:18420"/>
    </ligand>
</feature>
<evidence type="ECO:0000256" key="7">
    <source>
        <dbReference type="ARBA" id="ARBA00023052"/>
    </source>
</evidence>
<evidence type="ECO:0000256" key="5">
    <source>
        <dbReference type="ARBA" id="ARBA00022723"/>
    </source>
</evidence>
<dbReference type="GO" id="GO:0005829">
    <property type="term" value="C:cytosol"/>
    <property type="evidence" value="ECO:0007669"/>
    <property type="project" value="TreeGrafter"/>
</dbReference>
<dbReference type="Proteomes" id="UP001144673">
    <property type="component" value="Chromosome 6"/>
</dbReference>
<dbReference type="Gene3D" id="3.40.50.920">
    <property type="match status" value="1"/>
</dbReference>
<dbReference type="GO" id="GO:0006098">
    <property type="term" value="P:pentose-phosphate shunt"/>
    <property type="evidence" value="ECO:0007669"/>
    <property type="project" value="TreeGrafter"/>
</dbReference>
<evidence type="ECO:0000256" key="1">
    <source>
        <dbReference type="ARBA" id="ARBA00001941"/>
    </source>
</evidence>
<dbReference type="Pfam" id="PF02779">
    <property type="entry name" value="Transket_pyr"/>
    <property type="match status" value="1"/>
</dbReference>
<feature type="binding site" evidence="12">
    <location>
        <position position="212"/>
    </location>
    <ligand>
        <name>Mg(2+)</name>
        <dbReference type="ChEBI" id="CHEBI:18420"/>
    </ligand>
</feature>
<dbReference type="SUPFAM" id="SSF52922">
    <property type="entry name" value="TK C-terminal domain-like"/>
    <property type="match status" value="1"/>
</dbReference>
<dbReference type="InterPro" id="IPR029061">
    <property type="entry name" value="THDP-binding"/>
</dbReference>
<dbReference type="GO" id="GO:0005634">
    <property type="term" value="C:nucleus"/>
    <property type="evidence" value="ECO:0007669"/>
    <property type="project" value="TreeGrafter"/>
</dbReference>
<dbReference type="InterPro" id="IPR033247">
    <property type="entry name" value="Transketolase_fam"/>
</dbReference>
<proteinExistence type="inferred from homology"/>
<dbReference type="InterPro" id="IPR005478">
    <property type="entry name" value="Transketolase_bac-like"/>
</dbReference>
<comment type="cofactor">
    <cofactor evidence="11">
        <name>thiamine diphosphate</name>
        <dbReference type="ChEBI" id="CHEBI:58937"/>
    </cofactor>
    <text evidence="11">Binds 1 thiamine pyrophosphate per subunit. During the reaction, the substrate forms a covalent intermediate with the cofactor.</text>
</comment>
<feature type="binding site" evidence="11">
    <location>
        <position position="89"/>
    </location>
    <ligand>
        <name>thiamine diphosphate</name>
        <dbReference type="ChEBI" id="CHEBI:58937"/>
    </ligand>
</feature>
<evidence type="ECO:0000256" key="13">
    <source>
        <dbReference type="PIRSR" id="PIRSR605478-5"/>
    </source>
</evidence>
<dbReference type="InterPro" id="IPR005474">
    <property type="entry name" value="Transketolase_N"/>
</dbReference>
<sequence length="722" mass="79769">MSPGAVGKQPQGTDVVVTFKKDDRRKASLVLNQFRCLIADLCQQFNGGHPGSAMGMAAIGIALWKYVMKYSPNNPNYFNRDRFVLSNGHTCLFQYTFLHLAGYKDMTFEQLKSYHSARSDSLCPGHPEIEIEGIEVTTGPLGQGVANAVGLAMATKNLAATYNRPGYELVNNTTWCMIGDACLQEGVALEAFQAAGHWKLNNLIVIYDNNQITCDGSVDLCNTEDVNAKMRACGWDVLEVADGCYDVEGIVEALLKAKESPDRPTFINIRTVIGLGSKVAGDAKAHGAAYGSDDVRSIKQAFGMSPDEHFVVHDEVYSYFTDIRFRGDALVEAWSSLLETYRNQHPQLYTELKLRMDGTFPNDWKRMIPGREVFSSDPAASRQSAGLICNPLAANLNNFMVGTADLSPSVAMIWKDKVDFQHPELKTECGINGNYSGRYIHYGVREHAMAAIANGIAAFNKGTFLPVTSSFFMFYIYAAPAVRMGALQGLQAIHIATHDSIGTGEDGPTHQPIELAQLYRAMPNILYIRPCDTEETAGAFTAALAATNTPTLLSLSRQKLPQYPEHSDREGVQKGAYVFIEEPGADVTLLGVGAEMCFAVRTRTVLREKFGIRARVVSFPCQRLFDAQPLEYKRQVLKYRGHAPRVIIEAYAVNGWERYADAGFSMASFGKSLPGEDAYKYFGFDENIIAPEVVKLVEDVRRDGIESLRGEFRDLNPIKGHY</sequence>
<evidence type="ECO:0000256" key="11">
    <source>
        <dbReference type="PIRSR" id="PIRSR605478-3"/>
    </source>
</evidence>
<dbReference type="EC" id="2.2.1.1" evidence="3"/>
<feature type="active site" description="Proton donor" evidence="9">
    <location>
        <position position="446"/>
    </location>
</feature>
<dbReference type="NCBIfam" id="TIGR00232">
    <property type="entry name" value="tktlase_bact"/>
    <property type="match status" value="1"/>
</dbReference>
<dbReference type="InterPro" id="IPR049557">
    <property type="entry name" value="Transketolase_CS"/>
</dbReference>
<feature type="binding site" evidence="10">
    <location>
        <position position="557"/>
    </location>
    <ligand>
        <name>substrate</name>
    </ligand>
</feature>
<comment type="caution">
    <text evidence="15">The sequence shown here is derived from an EMBL/GenBank/DDBJ whole genome shotgun (WGS) entry which is preliminary data.</text>
</comment>
<dbReference type="KEGG" id="amus:LMH87_001124"/>